<keyword evidence="4" id="KW-1185">Reference proteome</keyword>
<reference evidence="3" key="1">
    <citation type="submission" date="2020-10" db="EMBL/GenBank/DDBJ databases">
        <title>Mucilaginibacter mali sp. nov., isolated from rhizosphere soil of apple orchard.</title>
        <authorList>
            <person name="Lee J.-S."/>
            <person name="Kim H.S."/>
            <person name="Kim J.-S."/>
        </authorList>
    </citation>
    <scope>NUCLEOTIDE SEQUENCE</scope>
    <source>
        <strain evidence="3">KCTC 22746</strain>
    </source>
</reference>
<evidence type="ECO:0000313" key="3">
    <source>
        <dbReference type="EMBL" id="MBE9661576.1"/>
    </source>
</evidence>
<evidence type="ECO:0000256" key="2">
    <source>
        <dbReference type="SAM" id="SignalP"/>
    </source>
</evidence>
<evidence type="ECO:0000313" key="4">
    <source>
        <dbReference type="Proteomes" id="UP000622475"/>
    </source>
</evidence>
<name>A0A929L1K9_9SPHI</name>
<feature type="signal peptide" evidence="2">
    <location>
        <begin position="1"/>
        <end position="21"/>
    </location>
</feature>
<sequence>MNKLIALSFLFIPLLSCNRNASNKNKVLSSASRDSYMVKSNSSNEKGPTVNNKRSEPDPGINLTAFVVIPDEIDGCSCDFYLSKKDEKRRRYLMVNDFGNTAFVSINNKVEKIFLKEHKEGSSKYLYSNDEYEIKIEITEKIDDGEETSLMKGIFTIIKGQTMLQKNFIGSCGC</sequence>
<evidence type="ECO:0008006" key="5">
    <source>
        <dbReference type="Google" id="ProtNLM"/>
    </source>
</evidence>
<evidence type="ECO:0000256" key="1">
    <source>
        <dbReference type="SAM" id="MobiDB-lite"/>
    </source>
</evidence>
<feature type="chain" id="PRO_5037863480" description="NlpE-like protein" evidence="2">
    <location>
        <begin position="22"/>
        <end position="174"/>
    </location>
</feature>
<dbReference type="Proteomes" id="UP000622475">
    <property type="component" value="Unassembled WGS sequence"/>
</dbReference>
<proteinExistence type="predicted"/>
<accession>A0A929L1K9</accession>
<comment type="caution">
    <text evidence="3">The sequence shown here is derived from an EMBL/GenBank/DDBJ whole genome shotgun (WGS) entry which is preliminary data.</text>
</comment>
<dbReference type="RefSeq" id="WP_194110760.1">
    <property type="nucleotide sequence ID" value="NZ_JADFFL010000002.1"/>
</dbReference>
<organism evidence="3 4">
    <name type="scientific">Mucilaginibacter myungsuensis</name>
    <dbReference type="NCBI Taxonomy" id="649104"/>
    <lineage>
        <taxon>Bacteria</taxon>
        <taxon>Pseudomonadati</taxon>
        <taxon>Bacteroidota</taxon>
        <taxon>Sphingobacteriia</taxon>
        <taxon>Sphingobacteriales</taxon>
        <taxon>Sphingobacteriaceae</taxon>
        <taxon>Mucilaginibacter</taxon>
    </lineage>
</organism>
<dbReference type="EMBL" id="JADFFL010000002">
    <property type="protein sequence ID" value="MBE9661576.1"/>
    <property type="molecule type" value="Genomic_DNA"/>
</dbReference>
<keyword evidence="2" id="KW-0732">Signal</keyword>
<feature type="compositionally biased region" description="Polar residues" evidence="1">
    <location>
        <begin position="38"/>
        <end position="52"/>
    </location>
</feature>
<protein>
    <recommendedName>
        <fullName evidence="5">NlpE-like protein</fullName>
    </recommendedName>
</protein>
<dbReference type="AlphaFoldDB" id="A0A929L1K9"/>
<gene>
    <name evidence="3" type="ORF">IRJ16_06735</name>
</gene>
<feature type="region of interest" description="Disordered" evidence="1">
    <location>
        <begin position="38"/>
        <end position="57"/>
    </location>
</feature>